<dbReference type="OrthoDB" id="9802842at2"/>
<dbReference type="InterPro" id="IPR011138">
    <property type="entry name" value="Cytochrome_b-558"/>
</dbReference>
<evidence type="ECO:0000313" key="3">
    <source>
        <dbReference type="Proteomes" id="UP000076079"/>
    </source>
</evidence>
<gene>
    <name evidence="2" type="ORF">LuPra_04159</name>
</gene>
<dbReference type="GO" id="GO:0016020">
    <property type="term" value="C:membrane"/>
    <property type="evidence" value="ECO:0007669"/>
    <property type="project" value="InterPro"/>
</dbReference>
<protein>
    <submittedName>
        <fullName evidence="2">Succinate dehydrogenase (Or fumarate reductase) cytochrome b subunit, b558 family</fullName>
    </submittedName>
</protein>
<feature type="transmembrane region" description="Helical" evidence="1">
    <location>
        <begin position="196"/>
        <end position="220"/>
    </location>
</feature>
<feature type="transmembrane region" description="Helical" evidence="1">
    <location>
        <begin position="158"/>
        <end position="175"/>
    </location>
</feature>
<dbReference type="CDD" id="cd03498">
    <property type="entry name" value="SQR_TypeB_2_TM"/>
    <property type="match status" value="1"/>
</dbReference>
<dbReference type="EMBL" id="CP015136">
    <property type="protein sequence ID" value="AMY10916.1"/>
    <property type="molecule type" value="Genomic_DNA"/>
</dbReference>
<dbReference type="Gene3D" id="1.20.1300.10">
    <property type="entry name" value="Fumarate reductase/succinate dehydrogenase, transmembrane subunit"/>
    <property type="match status" value="1"/>
</dbReference>
<dbReference type="InterPro" id="IPR034804">
    <property type="entry name" value="SQR/QFR_C/D"/>
</dbReference>
<reference evidence="3" key="2">
    <citation type="submission" date="2016-04" db="EMBL/GenBank/DDBJ databases">
        <title>First Complete Genome Sequence of a Subdivision 6 Acidobacterium.</title>
        <authorList>
            <person name="Huang S."/>
            <person name="Vieira S."/>
            <person name="Bunk B."/>
            <person name="Riedel T."/>
            <person name="Sproeer C."/>
            <person name="Overmann J."/>
        </authorList>
    </citation>
    <scope>NUCLEOTIDE SEQUENCE [LARGE SCALE GENOMIC DNA]</scope>
    <source>
        <strain evidence="3">DSM 100886 HEG_-6_39</strain>
    </source>
</reference>
<feature type="transmembrane region" description="Helical" evidence="1">
    <location>
        <begin position="12"/>
        <end position="35"/>
    </location>
</feature>
<dbReference type="NCBIfam" id="TIGR02046">
    <property type="entry name" value="sdhC_b558_fam"/>
    <property type="match status" value="1"/>
</dbReference>
<feature type="transmembrane region" description="Helical" evidence="1">
    <location>
        <begin position="106"/>
        <end position="127"/>
    </location>
</feature>
<proteinExistence type="predicted"/>
<keyword evidence="3" id="KW-1185">Reference proteome</keyword>
<sequence length="226" mass="24918">MSSRPSFFSSTVGSKILIGLTGLLLFGFLIAHLLGNLSLLAGANAFNLYAYKLESLGPLIYMAEAGLLAIFLVHIVKTLGMYRLNSAARPARYQEKKWAGHTSRKTWSSTTMALTGLFILVFVVVHVRTFKFGPWYVEQDTGHRDLYRLVAEIYRNPLYTGFYVVAMGLIGMHLNHGISSAAQSLGLSNERLSRNLVLGGRVLAVLIAGGFAILPIYMYFAHQVAQ</sequence>
<name>A0A143PRC8_LUTPR</name>
<dbReference type="KEGG" id="abac:LuPra_04159"/>
<evidence type="ECO:0000256" key="1">
    <source>
        <dbReference type="SAM" id="Phobius"/>
    </source>
</evidence>
<organism evidence="2 3">
    <name type="scientific">Luteitalea pratensis</name>
    <dbReference type="NCBI Taxonomy" id="1855912"/>
    <lineage>
        <taxon>Bacteria</taxon>
        <taxon>Pseudomonadati</taxon>
        <taxon>Acidobacteriota</taxon>
        <taxon>Vicinamibacteria</taxon>
        <taxon>Vicinamibacterales</taxon>
        <taxon>Vicinamibacteraceae</taxon>
        <taxon>Luteitalea</taxon>
    </lineage>
</organism>
<reference evidence="2 3" key="1">
    <citation type="journal article" date="2016" name="Genome Announc.">
        <title>First Complete Genome Sequence of a Subdivision 6 Acidobacterium Strain.</title>
        <authorList>
            <person name="Huang S."/>
            <person name="Vieira S."/>
            <person name="Bunk B."/>
            <person name="Riedel T."/>
            <person name="Sproer C."/>
            <person name="Overmann J."/>
        </authorList>
    </citation>
    <scope>NUCLEOTIDE SEQUENCE [LARGE SCALE GENOMIC DNA]</scope>
    <source>
        <strain evidence="3">DSM 100886 HEG_-6_39</strain>
    </source>
</reference>
<accession>A0A143PRC8</accession>
<keyword evidence="1" id="KW-1133">Transmembrane helix</keyword>
<dbReference type="Proteomes" id="UP000076079">
    <property type="component" value="Chromosome"/>
</dbReference>
<keyword evidence="1" id="KW-0472">Membrane</keyword>
<keyword evidence="1" id="KW-0812">Transmembrane</keyword>
<dbReference type="RefSeq" id="WP_110172513.1">
    <property type="nucleotide sequence ID" value="NZ_CP015136.1"/>
</dbReference>
<dbReference type="STRING" id="1855912.LuPra_04159"/>
<feature type="transmembrane region" description="Helical" evidence="1">
    <location>
        <begin position="55"/>
        <end position="76"/>
    </location>
</feature>
<evidence type="ECO:0000313" key="2">
    <source>
        <dbReference type="EMBL" id="AMY10916.1"/>
    </source>
</evidence>
<dbReference type="SUPFAM" id="SSF81343">
    <property type="entry name" value="Fumarate reductase respiratory complex transmembrane subunits"/>
    <property type="match status" value="1"/>
</dbReference>
<dbReference type="AlphaFoldDB" id="A0A143PRC8"/>